<name>A0AAU8P9W9_DESK7</name>
<proteinExistence type="inferred from homology"/>
<dbReference type="Pfam" id="PF00078">
    <property type="entry name" value="RVT_1"/>
    <property type="match status" value="1"/>
</dbReference>
<dbReference type="PROSITE" id="PS50878">
    <property type="entry name" value="RT_POL"/>
    <property type="match status" value="1"/>
</dbReference>
<dbReference type="GO" id="GO:0003964">
    <property type="term" value="F:RNA-directed DNA polymerase activity"/>
    <property type="evidence" value="ECO:0007669"/>
    <property type="project" value="UniProtKB-KW"/>
</dbReference>
<evidence type="ECO:0000256" key="7">
    <source>
        <dbReference type="ARBA" id="ARBA00023118"/>
    </source>
</evidence>
<evidence type="ECO:0000256" key="6">
    <source>
        <dbReference type="ARBA" id="ARBA00022918"/>
    </source>
</evidence>
<keyword evidence="13" id="KW-1185">Reference proteome</keyword>
<dbReference type="PANTHER" id="PTHR34047">
    <property type="entry name" value="NUCLEAR INTRON MATURASE 1, MITOCHONDRIAL-RELATED"/>
    <property type="match status" value="1"/>
</dbReference>
<keyword evidence="5" id="KW-0460">Magnesium</keyword>
<evidence type="ECO:0000256" key="5">
    <source>
        <dbReference type="ARBA" id="ARBA00022842"/>
    </source>
</evidence>
<dbReference type="InterPro" id="IPR043502">
    <property type="entry name" value="DNA/RNA_pol_sf"/>
</dbReference>
<dbReference type="PRINTS" id="PR00866">
    <property type="entry name" value="RNADNAPOLMS"/>
</dbReference>
<dbReference type="GO" id="GO:0051607">
    <property type="term" value="P:defense response to virus"/>
    <property type="evidence" value="ECO:0007669"/>
    <property type="project" value="UniProtKB-KW"/>
</dbReference>
<evidence type="ECO:0000256" key="4">
    <source>
        <dbReference type="ARBA" id="ARBA00022723"/>
    </source>
</evidence>
<dbReference type="InterPro" id="IPR000123">
    <property type="entry name" value="Reverse_transcriptase_msDNA"/>
</dbReference>
<dbReference type="InterPro" id="IPR030931">
    <property type="entry name" value="Group_II_RT_mat"/>
</dbReference>
<reference evidence="13" key="1">
    <citation type="submission" date="2011-05" db="EMBL/GenBank/DDBJ databases">
        <title>Complete sequence of Desulfotomaculum kuznetsovii DSM 6115.</title>
        <authorList>
            <person name="Lucas S."/>
            <person name="Han J."/>
            <person name="Lapidus A."/>
            <person name="Cheng J.-F."/>
            <person name="Goodwin L."/>
            <person name="Pitluck S."/>
            <person name="Peters L."/>
            <person name="Mikhailova N."/>
            <person name="Lu M."/>
            <person name="Saunders E."/>
            <person name="Han C."/>
            <person name="Tapia R."/>
            <person name="Land M."/>
            <person name="Hauser L."/>
            <person name="Kyrpides N."/>
            <person name="Ivanova N."/>
            <person name="Pagani I."/>
            <person name="Nazina T."/>
            <person name="Ivanova A."/>
            <person name="Parshina S."/>
            <person name="Kuever J."/>
            <person name="Muyzer G."/>
            <person name="Plugge C."/>
            <person name="Stams A."/>
            <person name="Woyke T."/>
        </authorList>
    </citation>
    <scope>NUCLEOTIDE SEQUENCE [LARGE SCALE GENOMIC DNA]</scope>
    <source>
        <strain evidence="13">DSM 6115 / VKM B-1805 / 17</strain>
    </source>
</reference>
<dbReference type="Proteomes" id="UP000009229">
    <property type="component" value="Chromosome"/>
</dbReference>
<dbReference type="NCBIfam" id="TIGR04416">
    <property type="entry name" value="group_II_RT_mat"/>
    <property type="match status" value="1"/>
</dbReference>
<dbReference type="KEGG" id="dku:Desku_1807"/>
<keyword evidence="3" id="KW-0548">Nucleotidyltransferase</keyword>
<protein>
    <recommendedName>
        <fullName evidence="1">RNA-directed DNA polymerase</fullName>
        <ecNumber evidence="1">2.7.7.49</ecNumber>
    </recommendedName>
</protein>
<sequence length="470" mass="54085">MRSREGQRQQKTPEGACPREEVVKPRGTAGGPSPSPAQSGTAPRGDRNSGLMEQVVARENMLAALKRVERNGGAPGVDGIPTERLRDQIRAEWPRIREELLAGTYRPMPVRRVEIPKPGGGKRLLGIPTAMDRLIQQALLQVLTPIFDPQFSEASYGFRPGRRAHDAVRKARQYVEEGYEWAVDLDIEKFFDRVNHDILMARVARKVTDKRVLTLIRRYLQAGVMVNGVVMETAEGTPQGGPLSPLLANILLDDLDKELEKRGHKFVRYADDCNIYVKSKRAGERVMASIRKFLQERLKLRINEQKSAVDRPWKLKFLGFSMYKAKAGRILIRLAPQTIKRVKMKIREITSRNKPVSMAERIERLNAYLGGWMGYFALAETPSIFKNLEGWMRRRLRMCLWKQWKRVRTRYRELRALGLPEWVVHEFANARKGPWRMAHGPMNRALGNAYWQSQGLMSLTERYSYLRQAW</sequence>
<comment type="similarity">
    <text evidence="8">Belongs to the bacterial reverse transcriptase family.</text>
</comment>
<organism evidence="12 13">
    <name type="scientific">Desulfofundulus kuznetsovii (strain DSM 6115 / VKM B-1805 / 17)</name>
    <name type="common">Desulfotomaculum kuznetsovii</name>
    <dbReference type="NCBI Taxonomy" id="760568"/>
    <lineage>
        <taxon>Bacteria</taxon>
        <taxon>Bacillati</taxon>
        <taxon>Bacillota</taxon>
        <taxon>Clostridia</taxon>
        <taxon>Eubacteriales</taxon>
        <taxon>Peptococcaceae</taxon>
        <taxon>Desulfofundulus</taxon>
    </lineage>
</organism>
<dbReference type="InterPro" id="IPR051083">
    <property type="entry name" value="GrpII_Intron_Splice-Mob/Def"/>
</dbReference>
<gene>
    <name evidence="12" type="ordered locus">Desku_1807</name>
</gene>
<keyword evidence="6 12" id="KW-0695">RNA-directed DNA polymerase</keyword>
<accession>A0AAU8P9W9</accession>
<evidence type="ECO:0000256" key="2">
    <source>
        <dbReference type="ARBA" id="ARBA00022679"/>
    </source>
</evidence>
<dbReference type="AlphaFoldDB" id="A0AAU8P9W9"/>
<dbReference type="GO" id="GO:0046872">
    <property type="term" value="F:metal ion binding"/>
    <property type="evidence" value="ECO:0007669"/>
    <property type="project" value="UniProtKB-KW"/>
</dbReference>
<dbReference type="Pfam" id="PF08388">
    <property type="entry name" value="GIIM"/>
    <property type="match status" value="1"/>
</dbReference>
<evidence type="ECO:0000256" key="1">
    <source>
        <dbReference type="ARBA" id="ARBA00012493"/>
    </source>
</evidence>
<dbReference type="SUPFAM" id="SSF56672">
    <property type="entry name" value="DNA/RNA polymerases"/>
    <property type="match status" value="1"/>
</dbReference>
<evidence type="ECO:0000256" key="8">
    <source>
        <dbReference type="ARBA" id="ARBA00034120"/>
    </source>
</evidence>
<evidence type="ECO:0000313" key="12">
    <source>
        <dbReference type="EMBL" id="AEG15374.1"/>
    </source>
</evidence>
<keyword evidence="7" id="KW-0051">Antiviral defense</keyword>
<dbReference type="InterPro" id="IPR013597">
    <property type="entry name" value="Mat_intron_G2"/>
</dbReference>
<keyword evidence="2" id="KW-0808">Transferase</keyword>
<evidence type="ECO:0000313" key="13">
    <source>
        <dbReference type="Proteomes" id="UP000009229"/>
    </source>
</evidence>
<feature type="region of interest" description="Disordered" evidence="10">
    <location>
        <begin position="1"/>
        <end position="48"/>
    </location>
</feature>
<evidence type="ECO:0000259" key="11">
    <source>
        <dbReference type="PROSITE" id="PS50878"/>
    </source>
</evidence>
<comment type="catalytic activity">
    <reaction evidence="9">
        <text>DNA(n) + a 2'-deoxyribonucleoside 5'-triphosphate = DNA(n+1) + diphosphate</text>
        <dbReference type="Rhea" id="RHEA:22508"/>
        <dbReference type="Rhea" id="RHEA-COMP:17339"/>
        <dbReference type="Rhea" id="RHEA-COMP:17340"/>
        <dbReference type="ChEBI" id="CHEBI:33019"/>
        <dbReference type="ChEBI" id="CHEBI:61560"/>
        <dbReference type="ChEBI" id="CHEBI:173112"/>
        <dbReference type="EC" id="2.7.7.49"/>
    </reaction>
</comment>
<dbReference type="EC" id="2.7.7.49" evidence="1"/>
<evidence type="ECO:0000256" key="10">
    <source>
        <dbReference type="SAM" id="MobiDB-lite"/>
    </source>
</evidence>
<dbReference type="PANTHER" id="PTHR34047:SF8">
    <property type="entry name" value="PROTEIN YKFC"/>
    <property type="match status" value="1"/>
</dbReference>
<dbReference type="Gene3D" id="3.30.70.270">
    <property type="match status" value="1"/>
</dbReference>
<dbReference type="InterPro" id="IPR043128">
    <property type="entry name" value="Rev_trsase/Diguanyl_cyclase"/>
</dbReference>
<dbReference type="EMBL" id="CP002770">
    <property type="protein sequence ID" value="AEG15374.1"/>
    <property type="molecule type" value="Genomic_DNA"/>
</dbReference>
<keyword evidence="4" id="KW-0479">Metal-binding</keyword>
<dbReference type="CDD" id="cd01651">
    <property type="entry name" value="RT_G2_intron"/>
    <property type="match status" value="1"/>
</dbReference>
<feature type="domain" description="Reverse transcriptase" evidence="11">
    <location>
        <begin position="96"/>
        <end position="322"/>
    </location>
</feature>
<evidence type="ECO:0000256" key="3">
    <source>
        <dbReference type="ARBA" id="ARBA00022695"/>
    </source>
</evidence>
<dbReference type="InterPro" id="IPR000477">
    <property type="entry name" value="RT_dom"/>
</dbReference>
<dbReference type="GO" id="GO:0003723">
    <property type="term" value="F:RNA binding"/>
    <property type="evidence" value="ECO:0007669"/>
    <property type="project" value="InterPro"/>
</dbReference>
<evidence type="ECO:0000256" key="9">
    <source>
        <dbReference type="ARBA" id="ARBA00048173"/>
    </source>
</evidence>